<evidence type="ECO:0000256" key="2">
    <source>
        <dbReference type="ARBA" id="ARBA00022801"/>
    </source>
</evidence>
<dbReference type="OrthoDB" id="6428749at2759"/>
<dbReference type="EMBL" id="MU001937">
    <property type="protein sequence ID" value="KAF2793225.1"/>
    <property type="molecule type" value="Genomic_DNA"/>
</dbReference>
<evidence type="ECO:0000259" key="5">
    <source>
        <dbReference type="Pfam" id="PF01425"/>
    </source>
</evidence>
<feature type="active site" description="Charge relay system" evidence="3">
    <location>
        <position position="223"/>
    </location>
</feature>
<dbReference type="Proteomes" id="UP000799757">
    <property type="component" value="Unassembled WGS sequence"/>
</dbReference>
<feature type="non-terminal residue" evidence="6">
    <location>
        <position position="551"/>
    </location>
</feature>
<proteinExistence type="inferred from homology"/>
<evidence type="ECO:0000313" key="6">
    <source>
        <dbReference type="EMBL" id="KAF2793225.1"/>
    </source>
</evidence>
<dbReference type="PANTHER" id="PTHR46072">
    <property type="entry name" value="AMIDASE-RELATED-RELATED"/>
    <property type="match status" value="1"/>
</dbReference>
<gene>
    <name evidence="6" type="ORF">K505DRAFT_277368</name>
</gene>
<dbReference type="PANTHER" id="PTHR46072:SF5">
    <property type="entry name" value="GENERAL AMIDASE-C"/>
    <property type="match status" value="1"/>
</dbReference>
<accession>A0A6A6XBC9</accession>
<keyword evidence="7" id="KW-1185">Reference proteome</keyword>
<feature type="binding site" evidence="4">
    <location>
        <position position="223"/>
    </location>
    <ligand>
        <name>substrate</name>
    </ligand>
</feature>
<feature type="binding site" evidence="4">
    <location>
        <begin position="244"/>
        <end position="247"/>
    </location>
    <ligand>
        <name>substrate</name>
    </ligand>
</feature>
<evidence type="ECO:0000256" key="3">
    <source>
        <dbReference type="PIRSR" id="PIRSR001221-1"/>
    </source>
</evidence>
<keyword evidence="2" id="KW-0378">Hydrolase</keyword>
<dbReference type="Gene3D" id="3.90.1300.10">
    <property type="entry name" value="Amidase signature (AS) domain"/>
    <property type="match status" value="1"/>
</dbReference>
<dbReference type="AlphaFoldDB" id="A0A6A6XBC9"/>
<feature type="domain" description="Amidase" evidence="5">
    <location>
        <begin position="91"/>
        <end position="537"/>
    </location>
</feature>
<organism evidence="6 7">
    <name type="scientific">Melanomma pulvis-pyrius CBS 109.77</name>
    <dbReference type="NCBI Taxonomy" id="1314802"/>
    <lineage>
        <taxon>Eukaryota</taxon>
        <taxon>Fungi</taxon>
        <taxon>Dikarya</taxon>
        <taxon>Ascomycota</taxon>
        <taxon>Pezizomycotina</taxon>
        <taxon>Dothideomycetes</taxon>
        <taxon>Pleosporomycetidae</taxon>
        <taxon>Pleosporales</taxon>
        <taxon>Melanommataceae</taxon>
        <taxon>Melanomma</taxon>
    </lineage>
</organism>
<dbReference type="Pfam" id="PF01425">
    <property type="entry name" value="Amidase"/>
    <property type="match status" value="1"/>
</dbReference>
<dbReference type="InterPro" id="IPR023631">
    <property type="entry name" value="Amidase_dom"/>
</dbReference>
<evidence type="ECO:0000256" key="4">
    <source>
        <dbReference type="PIRSR" id="PIRSR001221-2"/>
    </source>
</evidence>
<name>A0A6A6XBC9_9PLEO</name>
<protein>
    <submittedName>
        <fullName evidence="6">Amidase</fullName>
    </submittedName>
</protein>
<feature type="active site" description="Acyl-ester intermediate" evidence="3">
    <location>
        <position position="247"/>
    </location>
</feature>
<reference evidence="6" key="1">
    <citation type="journal article" date="2020" name="Stud. Mycol.">
        <title>101 Dothideomycetes genomes: a test case for predicting lifestyles and emergence of pathogens.</title>
        <authorList>
            <person name="Haridas S."/>
            <person name="Albert R."/>
            <person name="Binder M."/>
            <person name="Bloem J."/>
            <person name="Labutti K."/>
            <person name="Salamov A."/>
            <person name="Andreopoulos B."/>
            <person name="Baker S."/>
            <person name="Barry K."/>
            <person name="Bills G."/>
            <person name="Bluhm B."/>
            <person name="Cannon C."/>
            <person name="Castanera R."/>
            <person name="Culley D."/>
            <person name="Daum C."/>
            <person name="Ezra D."/>
            <person name="Gonzalez J."/>
            <person name="Henrissat B."/>
            <person name="Kuo A."/>
            <person name="Liang C."/>
            <person name="Lipzen A."/>
            <person name="Lutzoni F."/>
            <person name="Magnuson J."/>
            <person name="Mondo S."/>
            <person name="Nolan M."/>
            <person name="Ohm R."/>
            <person name="Pangilinan J."/>
            <person name="Park H.-J."/>
            <person name="Ramirez L."/>
            <person name="Alfaro M."/>
            <person name="Sun H."/>
            <person name="Tritt A."/>
            <person name="Yoshinaga Y."/>
            <person name="Zwiers L.-H."/>
            <person name="Turgeon B."/>
            <person name="Goodwin S."/>
            <person name="Spatafora J."/>
            <person name="Crous P."/>
            <person name="Grigoriev I."/>
        </authorList>
    </citation>
    <scope>NUCLEOTIDE SEQUENCE</scope>
    <source>
        <strain evidence="6">CBS 109.77</strain>
    </source>
</reference>
<dbReference type="PIRSF" id="PIRSF001221">
    <property type="entry name" value="Amidase_fungi"/>
    <property type="match status" value="1"/>
</dbReference>
<comment type="similarity">
    <text evidence="1">Belongs to the amidase family.</text>
</comment>
<feature type="active site" description="Charge relay system" evidence="3">
    <location>
        <position position="147"/>
    </location>
</feature>
<dbReference type="GO" id="GO:0016787">
    <property type="term" value="F:hydrolase activity"/>
    <property type="evidence" value="ECO:0007669"/>
    <property type="project" value="UniProtKB-KW"/>
</dbReference>
<dbReference type="SUPFAM" id="SSF75304">
    <property type="entry name" value="Amidase signature (AS) enzymes"/>
    <property type="match status" value="1"/>
</dbReference>
<dbReference type="InterPro" id="IPR036928">
    <property type="entry name" value="AS_sf"/>
</dbReference>
<sequence>MTITTTTATAATSDWQTLASRKRAALYDKIPPSWRLPSSTTAQFSATTSTSVLHIPRTSGILTPRDLDLTDNHTASSLVAMMLAKEVSSYEVTLAFCKRAAIAQQCVNCLTEIFFDEALERARECDAFLEREGRGMGPLHGLPISVKDSFNISGVQTTLGYASFLSRPPSPTNSALVDILLRAGAVFFVKTNLPQSMMTADSHNNVFGRTLNPSNLSLTAGGSTGGEGALLAMRGSVLGLATDIAGSNRIPALCNGLKSFMPSSKRVPFKGKTPPGRVGSPGSIVPVIGPQGSCVRDCELFLQAVMDSRPWRYDEGVLDVPWRKVEPVTRPLRFGLVGGCQKRPLHPTIERALHSAAQTLKEDGHTIVDIKRKIPDPWACAVLAYKYFLLDPRKTAVQHVNASGEPWVPSIAKAFPEELKGWEASLDALWDMNVERAKVVEKWHDLFVENELDAVVMPGYQATAVPHDTYGVPAYTVLQNLIDYPAGILPHLKANKVLDEPFFDETAAYEPPYNAEAVEGAPGAVQIMGRPMKDEELIEIMKVVESVLEQA</sequence>
<evidence type="ECO:0000313" key="7">
    <source>
        <dbReference type="Proteomes" id="UP000799757"/>
    </source>
</evidence>
<feature type="binding site" evidence="4">
    <location>
        <position position="197"/>
    </location>
    <ligand>
        <name>substrate</name>
    </ligand>
</feature>
<evidence type="ECO:0000256" key="1">
    <source>
        <dbReference type="ARBA" id="ARBA00009199"/>
    </source>
</evidence>